<evidence type="ECO:0000313" key="2">
    <source>
        <dbReference type="EMBL" id="AJD82796.1"/>
    </source>
</evidence>
<dbReference type="Proteomes" id="UP000031727">
    <property type="component" value="Segment"/>
</dbReference>
<keyword evidence="1" id="KW-0812">Transmembrane</keyword>
<sequence>MSKINVNHPNWSGKSFRSSDEAFGTSNLYLTPKQVRQYSKENPLHWFLGVVLLILLVVLCFLPFNAKATEIEELGGIDYVQRSLDRVIVVSPRATFSLPAPRGSGQTYVHVSVERVKDRKLDYGPGYRNDACAQSGTYCGNLRPVELDRHEVK</sequence>
<evidence type="ECO:0000313" key="3">
    <source>
        <dbReference type="Proteomes" id="UP000031727"/>
    </source>
</evidence>
<proteinExistence type="predicted"/>
<evidence type="ECO:0000256" key="1">
    <source>
        <dbReference type="SAM" id="Phobius"/>
    </source>
</evidence>
<feature type="transmembrane region" description="Helical" evidence="1">
    <location>
        <begin position="44"/>
        <end position="64"/>
    </location>
</feature>
<organism evidence="2 3">
    <name type="scientific">Achromobacter phage JWX</name>
    <dbReference type="NCBI Taxonomy" id="1589746"/>
    <lineage>
        <taxon>Viruses</taxon>
        <taxon>Duplodnaviria</taxon>
        <taxon>Heunggongvirae</taxon>
        <taxon>Uroviricota</taxon>
        <taxon>Caudoviricetes</taxon>
        <taxon>Steinhofvirus</taxon>
        <taxon>Steinhofvirus JWX</taxon>
    </lineage>
</organism>
<keyword evidence="1" id="KW-0472">Membrane</keyword>
<name>A0A0B5A6N2_9CAUD</name>
<reference evidence="2 3" key="1">
    <citation type="submission" date="2014-11" db="EMBL/GenBank/DDBJ databases">
        <title>Characterization and genome comparisons of three Achromobacter phages of the Siphoviridae family.</title>
        <authorList>
            <person name="Dreiseikelmann B."/>
            <person name="Bunk B."/>
            <person name="Rohde M."/>
            <person name="Wittmann J."/>
        </authorList>
    </citation>
    <scope>NUCLEOTIDE SEQUENCE [LARGE SCALE GENOMIC DNA]</scope>
</reference>
<accession>A0A0B5A6N2</accession>
<gene>
    <name evidence="2" type="ORF">JWX_00030</name>
</gene>
<dbReference type="OrthoDB" id="31967at10239"/>
<keyword evidence="3" id="KW-1185">Reference proteome</keyword>
<dbReference type="EMBL" id="KP202969">
    <property type="protein sequence ID" value="AJD82796.1"/>
    <property type="molecule type" value="Genomic_DNA"/>
</dbReference>
<keyword evidence="1" id="KW-1133">Transmembrane helix</keyword>
<protein>
    <submittedName>
        <fullName evidence="2">Uncharacterized protein</fullName>
    </submittedName>
</protein>
<dbReference type="KEGG" id="vg:26623439"/>
<dbReference type="RefSeq" id="YP_009196215.1">
    <property type="nucleotide sequence ID" value="NC_028768.1"/>
</dbReference>
<dbReference type="GeneID" id="26623439"/>